<dbReference type="PANTHER" id="PTHR21310:SF15">
    <property type="entry name" value="AMINOGLYCOSIDE PHOSPHOTRANSFERASE DOMAIN-CONTAINING PROTEIN"/>
    <property type="match status" value="1"/>
</dbReference>
<dbReference type="InterPro" id="IPR011009">
    <property type="entry name" value="Kinase-like_dom_sf"/>
</dbReference>
<evidence type="ECO:0000313" key="3">
    <source>
        <dbReference type="Proteomes" id="UP000007322"/>
    </source>
</evidence>
<keyword evidence="3" id="KW-1185">Reference proteome</keyword>
<dbReference type="RefSeq" id="XP_003665062.1">
    <property type="nucleotide sequence ID" value="XM_003665014.1"/>
</dbReference>
<dbReference type="KEGG" id="mtm:MYCTH_2119925"/>
<dbReference type="GeneID" id="11507090"/>
<sequence length="382" mass="43331">MAFAGQNWKERTNWDELCSYATELNHGLCCHLLPDLTNGLHHVARVLEFEDGSRWLARIQMAASTKTTAAKLQNEIDAMMLIRERTRIPVPRVFGYRIDDNHSIGCAFSLTEFLPGNVATDFNGGYATHQGQIPAQHRKNFYRSVARIHVQMASLRFHKIGTIVRAEDGSYTVGPFTDIGGPFDTATDFFEAWADYAKFPLSPDKIRKSMQGGPVEEVLTSILEFPSTVRAMAHQLSSSDQGPFPVVHADFFHSNIIVDQGYNILGVIDWEGACTVPWELVEFPLFLEIVPRPMDAPWNYDDENGQPLDEGTRLRWQERSEYTQMVAEAEKSELTDSKLSETLADQRAQNLAYALRVYRNPGKLGFYTKIFQKEELKDEQAE</sequence>
<reference evidence="2 3" key="1">
    <citation type="journal article" date="2011" name="Nat. Biotechnol.">
        <title>Comparative genomic analysis of the thermophilic biomass-degrading fungi Myceliophthora thermophila and Thielavia terrestris.</title>
        <authorList>
            <person name="Berka R.M."/>
            <person name="Grigoriev I.V."/>
            <person name="Otillar R."/>
            <person name="Salamov A."/>
            <person name="Grimwood J."/>
            <person name="Reid I."/>
            <person name="Ishmael N."/>
            <person name="John T."/>
            <person name="Darmond C."/>
            <person name="Moisan M.-C."/>
            <person name="Henrissat B."/>
            <person name="Coutinho P.M."/>
            <person name="Lombard V."/>
            <person name="Natvig D.O."/>
            <person name="Lindquist E."/>
            <person name="Schmutz J."/>
            <person name="Lucas S."/>
            <person name="Harris P."/>
            <person name="Powlowski J."/>
            <person name="Bellemare A."/>
            <person name="Taylor D."/>
            <person name="Butler G."/>
            <person name="de Vries R.P."/>
            <person name="Allijn I.E."/>
            <person name="van den Brink J."/>
            <person name="Ushinsky S."/>
            <person name="Storms R."/>
            <person name="Powell A.J."/>
            <person name="Paulsen I.T."/>
            <person name="Elbourne L.D.H."/>
            <person name="Baker S.E."/>
            <person name="Magnuson J."/>
            <person name="LaBoissiere S."/>
            <person name="Clutterbuck A.J."/>
            <person name="Martinez D."/>
            <person name="Wogulis M."/>
            <person name="de Leon A.L."/>
            <person name="Rey M.W."/>
            <person name="Tsang A."/>
        </authorList>
    </citation>
    <scope>NUCLEOTIDE SEQUENCE [LARGE SCALE GENOMIC DNA]</scope>
    <source>
        <strain evidence="3">ATCC 42464 / BCRC 31852 / DSM 1799</strain>
    </source>
</reference>
<dbReference type="InterPro" id="IPR002575">
    <property type="entry name" value="Aminoglycoside_PTrfase"/>
</dbReference>
<dbReference type="eggNOG" id="ENOG502SI0S">
    <property type="taxonomic scope" value="Eukaryota"/>
</dbReference>
<dbReference type="EMBL" id="CP003006">
    <property type="protein sequence ID" value="AEO59817.1"/>
    <property type="molecule type" value="Genomic_DNA"/>
</dbReference>
<evidence type="ECO:0000259" key="1">
    <source>
        <dbReference type="Pfam" id="PF01636"/>
    </source>
</evidence>
<dbReference type="OrthoDB" id="10003767at2759"/>
<dbReference type="HOGENOM" id="CLU_038960_0_0_1"/>
<evidence type="ECO:0000313" key="2">
    <source>
        <dbReference type="EMBL" id="AEO59817.1"/>
    </source>
</evidence>
<name>G2QJR0_THET4</name>
<dbReference type="InterPro" id="IPR051678">
    <property type="entry name" value="AGP_Transferase"/>
</dbReference>
<dbReference type="InParanoid" id="G2QJR0"/>
<accession>G2QJR0</accession>
<organism evidence="2 3">
    <name type="scientific">Thermothelomyces thermophilus (strain ATCC 42464 / BCRC 31852 / DSM 1799)</name>
    <name type="common">Sporotrichum thermophile</name>
    <dbReference type="NCBI Taxonomy" id="573729"/>
    <lineage>
        <taxon>Eukaryota</taxon>
        <taxon>Fungi</taxon>
        <taxon>Dikarya</taxon>
        <taxon>Ascomycota</taxon>
        <taxon>Pezizomycotina</taxon>
        <taxon>Sordariomycetes</taxon>
        <taxon>Sordariomycetidae</taxon>
        <taxon>Sordariales</taxon>
        <taxon>Chaetomiaceae</taxon>
        <taxon>Thermothelomyces</taxon>
    </lineage>
</organism>
<dbReference type="Proteomes" id="UP000007322">
    <property type="component" value="Chromosome 5"/>
</dbReference>
<dbReference type="PANTHER" id="PTHR21310">
    <property type="entry name" value="AMINOGLYCOSIDE PHOSPHOTRANSFERASE-RELATED-RELATED"/>
    <property type="match status" value="1"/>
</dbReference>
<feature type="domain" description="Aminoglycoside phosphotransferase" evidence="1">
    <location>
        <begin position="51"/>
        <end position="275"/>
    </location>
</feature>
<dbReference type="STRING" id="573729.G2QJR0"/>
<proteinExistence type="predicted"/>
<protein>
    <recommendedName>
        <fullName evidence="1">Aminoglycoside phosphotransferase domain-containing protein</fullName>
    </recommendedName>
</protein>
<gene>
    <name evidence="2" type="ORF">MYCTH_2119925</name>
</gene>
<dbReference type="OMA" id="TAMPISF"/>
<dbReference type="SUPFAM" id="SSF56112">
    <property type="entry name" value="Protein kinase-like (PK-like)"/>
    <property type="match status" value="1"/>
</dbReference>
<dbReference type="Gene3D" id="3.30.200.20">
    <property type="entry name" value="Phosphorylase Kinase, domain 1"/>
    <property type="match status" value="1"/>
</dbReference>
<dbReference type="VEuPathDB" id="FungiDB:MYCTH_2119925"/>
<dbReference type="Pfam" id="PF01636">
    <property type="entry name" value="APH"/>
    <property type="match status" value="1"/>
</dbReference>
<dbReference type="AlphaFoldDB" id="G2QJR0"/>
<dbReference type="Gene3D" id="3.90.1200.10">
    <property type="match status" value="1"/>
</dbReference>